<organism evidence="2 3">
    <name type="scientific">Astyanax mexicanus</name>
    <name type="common">Blind cave fish</name>
    <name type="synonym">Astyanax fasciatus mexicanus</name>
    <dbReference type="NCBI Taxonomy" id="7994"/>
    <lineage>
        <taxon>Eukaryota</taxon>
        <taxon>Metazoa</taxon>
        <taxon>Chordata</taxon>
        <taxon>Craniata</taxon>
        <taxon>Vertebrata</taxon>
        <taxon>Euteleostomi</taxon>
        <taxon>Actinopterygii</taxon>
        <taxon>Neopterygii</taxon>
        <taxon>Teleostei</taxon>
        <taxon>Ostariophysi</taxon>
        <taxon>Characiformes</taxon>
        <taxon>Characoidei</taxon>
        <taxon>Acestrorhamphidae</taxon>
        <taxon>Acestrorhamphinae</taxon>
        <taxon>Astyanax</taxon>
    </lineage>
</organism>
<dbReference type="InParanoid" id="A0A3B1IGJ4"/>
<protein>
    <submittedName>
        <fullName evidence="2">Uncharacterized protein</fullName>
    </submittedName>
</protein>
<dbReference type="Ensembl" id="ENSAMXT00000038132.1">
    <property type="protein sequence ID" value="ENSAMXP00000028806.1"/>
    <property type="gene ID" value="ENSAMXG00000032577.1"/>
</dbReference>
<keyword evidence="3" id="KW-1185">Reference proteome</keyword>
<feature type="compositionally biased region" description="Polar residues" evidence="1">
    <location>
        <begin position="87"/>
        <end position="98"/>
    </location>
</feature>
<dbReference type="AlphaFoldDB" id="A0A3B1IGJ4"/>
<feature type="region of interest" description="Disordered" evidence="1">
    <location>
        <begin position="76"/>
        <end position="98"/>
    </location>
</feature>
<evidence type="ECO:0000313" key="3">
    <source>
        <dbReference type="Proteomes" id="UP000018467"/>
    </source>
</evidence>
<evidence type="ECO:0000256" key="1">
    <source>
        <dbReference type="SAM" id="MobiDB-lite"/>
    </source>
</evidence>
<dbReference type="Proteomes" id="UP000018467">
    <property type="component" value="Unassembled WGS sequence"/>
</dbReference>
<name>A0A3B1IGJ4_ASTMX</name>
<reference evidence="3" key="2">
    <citation type="journal article" date="2014" name="Nat. Commun.">
        <title>The cavefish genome reveals candidate genes for eye loss.</title>
        <authorList>
            <person name="McGaugh S.E."/>
            <person name="Gross J.B."/>
            <person name="Aken B."/>
            <person name="Blin M."/>
            <person name="Borowsky R."/>
            <person name="Chalopin D."/>
            <person name="Hinaux H."/>
            <person name="Jeffery W.R."/>
            <person name="Keene A."/>
            <person name="Ma L."/>
            <person name="Minx P."/>
            <person name="Murphy D."/>
            <person name="O'Quin K.E."/>
            <person name="Retaux S."/>
            <person name="Rohner N."/>
            <person name="Searle S.M."/>
            <person name="Stahl B.A."/>
            <person name="Tabin C."/>
            <person name="Volff J.N."/>
            <person name="Yoshizawa M."/>
            <person name="Warren W.C."/>
        </authorList>
    </citation>
    <scope>NUCLEOTIDE SEQUENCE [LARGE SCALE GENOMIC DNA]</scope>
    <source>
        <strain evidence="3">female</strain>
    </source>
</reference>
<proteinExistence type="predicted"/>
<sequence length="128" mass="13952">MLAIQPRSPGRSDEELRAVGVGPCISHADPAGSLVLYSISRCKVTSLNHEVFDDTVELAAFVTITFLERESGKSNKVVHSKGDDLSEQPNHNPANLMSSNCDVKKHLRVGRQEQDGLTVGILLWAKKS</sequence>
<reference evidence="2" key="4">
    <citation type="submission" date="2025-09" db="UniProtKB">
        <authorList>
            <consortium name="Ensembl"/>
        </authorList>
    </citation>
    <scope>IDENTIFICATION</scope>
</reference>
<reference evidence="2" key="3">
    <citation type="submission" date="2025-08" db="UniProtKB">
        <authorList>
            <consortium name="Ensembl"/>
        </authorList>
    </citation>
    <scope>IDENTIFICATION</scope>
</reference>
<reference evidence="3" key="1">
    <citation type="submission" date="2013-03" db="EMBL/GenBank/DDBJ databases">
        <authorList>
            <person name="Jeffery W."/>
            <person name="Warren W."/>
            <person name="Wilson R.K."/>
        </authorList>
    </citation>
    <scope>NUCLEOTIDE SEQUENCE</scope>
    <source>
        <strain evidence="3">female</strain>
    </source>
</reference>
<evidence type="ECO:0000313" key="2">
    <source>
        <dbReference type="Ensembl" id="ENSAMXP00000028806.1"/>
    </source>
</evidence>
<dbReference type="Bgee" id="ENSAMXG00000032577">
    <property type="expression patterns" value="Expressed in embryo"/>
</dbReference>
<accession>A0A3B1IGJ4</accession>